<reference evidence="2" key="1">
    <citation type="submission" date="2019-08" db="EMBL/GenBank/DDBJ databases">
        <authorList>
            <person name="Kucharzyk K."/>
            <person name="Murdoch R.W."/>
            <person name="Higgins S."/>
            <person name="Loffler F."/>
        </authorList>
    </citation>
    <scope>NUCLEOTIDE SEQUENCE</scope>
</reference>
<feature type="transmembrane region" description="Helical" evidence="1">
    <location>
        <begin position="6"/>
        <end position="26"/>
    </location>
</feature>
<evidence type="ECO:0000256" key="1">
    <source>
        <dbReference type="SAM" id="Phobius"/>
    </source>
</evidence>
<dbReference type="AlphaFoldDB" id="A0A645EP80"/>
<keyword evidence="1" id="KW-0472">Membrane</keyword>
<accession>A0A645EP80</accession>
<gene>
    <name evidence="2" type="ORF">SDC9_151059</name>
</gene>
<proteinExistence type="predicted"/>
<name>A0A645EP80_9ZZZZ</name>
<protein>
    <submittedName>
        <fullName evidence="2">Uncharacterized protein</fullName>
    </submittedName>
</protein>
<keyword evidence="1" id="KW-1133">Transmembrane helix</keyword>
<organism evidence="2">
    <name type="scientific">bioreactor metagenome</name>
    <dbReference type="NCBI Taxonomy" id="1076179"/>
    <lineage>
        <taxon>unclassified sequences</taxon>
        <taxon>metagenomes</taxon>
        <taxon>ecological metagenomes</taxon>
    </lineage>
</organism>
<evidence type="ECO:0000313" key="2">
    <source>
        <dbReference type="EMBL" id="MPN03825.1"/>
    </source>
</evidence>
<sequence>MIHFNAFLSFTGLPYINVAILYILALPIPTSTVDTININEDIINSIDLTDPDPTLAIIVIGDANGIYEQTFIKVLSPFDKPNILIINTTINIIITGPTLVPISSVFDTKAPNVANINE</sequence>
<keyword evidence="1" id="KW-0812">Transmembrane</keyword>
<comment type="caution">
    <text evidence="2">The sequence shown here is derived from an EMBL/GenBank/DDBJ whole genome shotgun (WGS) entry which is preliminary data.</text>
</comment>
<dbReference type="EMBL" id="VSSQ01049743">
    <property type="protein sequence ID" value="MPN03825.1"/>
    <property type="molecule type" value="Genomic_DNA"/>
</dbReference>